<keyword evidence="2" id="KW-0963">Cytoplasm</keyword>
<dbReference type="Pfam" id="PF13925">
    <property type="entry name" value="Katanin_con80"/>
    <property type="match status" value="1"/>
</dbReference>
<gene>
    <name evidence="5" type="ORF">KUTeg_019590</name>
</gene>
<organism evidence="5 6">
    <name type="scientific">Tegillarca granosa</name>
    <name type="common">Malaysian cockle</name>
    <name type="synonym">Anadara granosa</name>
    <dbReference type="NCBI Taxonomy" id="220873"/>
    <lineage>
        <taxon>Eukaryota</taxon>
        <taxon>Metazoa</taxon>
        <taxon>Spiralia</taxon>
        <taxon>Lophotrochozoa</taxon>
        <taxon>Mollusca</taxon>
        <taxon>Bivalvia</taxon>
        <taxon>Autobranchia</taxon>
        <taxon>Pteriomorphia</taxon>
        <taxon>Arcoida</taxon>
        <taxon>Arcoidea</taxon>
        <taxon>Arcidae</taxon>
        <taxon>Tegillarca</taxon>
    </lineage>
</organism>
<dbReference type="InterPro" id="IPR028021">
    <property type="entry name" value="Katanin_C-terminal"/>
</dbReference>
<protein>
    <recommendedName>
        <fullName evidence="4">Katanin p80 subunit C-terminal domain-containing protein</fullName>
    </recommendedName>
</protein>
<evidence type="ECO:0000259" key="4">
    <source>
        <dbReference type="Pfam" id="PF13925"/>
    </source>
</evidence>
<keyword evidence="6" id="KW-1185">Reference proteome</keyword>
<dbReference type="EMBL" id="JARBDR010000917">
    <property type="protein sequence ID" value="KAJ8303194.1"/>
    <property type="molecule type" value="Genomic_DNA"/>
</dbReference>
<proteinExistence type="predicted"/>
<dbReference type="Proteomes" id="UP001217089">
    <property type="component" value="Unassembled WGS sequence"/>
</dbReference>
<keyword evidence="3" id="KW-0206">Cytoskeleton</keyword>
<sequence>MYFYFYVTTVCSSLKVVLKNFGPVIKANLTAPPSVGVDITREERNDGYMFIVSLRERHLKKKRNVHF</sequence>
<reference evidence="5 6" key="1">
    <citation type="submission" date="2022-12" db="EMBL/GenBank/DDBJ databases">
        <title>Chromosome-level genome of Tegillarca granosa.</title>
        <authorList>
            <person name="Kim J."/>
        </authorList>
    </citation>
    <scope>NUCLEOTIDE SEQUENCE [LARGE SCALE GENOMIC DNA]</scope>
    <source>
        <strain evidence="5">Teg-2019</strain>
        <tissue evidence="5">Adductor muscle</tissue>
    </source>
</reference>
<accession>A0ABQ9EF33</accession>
<evidence type="ECO:0000313" key="5">
    <source>
        <dbReference type="EMBL" id="KAJ8303194.1"/>
    </source>
</evidence>
<evidence type="ECO:0000313" key="6">
    <source>
        <dbReference type="Proteomes" id="UP001217089"/>
    </source>
</evidence>
<evidence type="ECO:0000256" key="2">
    <source>
        <dbReference type="ARBA" id="ARBA00022490"/>
    </source>
</evidence>
<evidence type="ECO:0000256" key="3">
    <source>
        <dbReference type="ARBA" id="ARBA00023212"/>
    </source>
</evidence>
<feature type="domain" description="Katanin p80 subunit C-terminal" evidence="4">
    <location>
        <begin position="5"/>
        <end position="46"/>
    </location>
</feature>
<comment type="caution">
    <text evidence="5">The sequence shown here is derived from an EMBL/GenBank/DDBJ whole genome shotgun (WGS) entry which is preliminary data.</text>
</comment>
<evidence type="ECO:0000256" key="1">
    <source>
        <dbReference type="ARBA" id="ARBA00004245"/>
    </source>
</evidence>
<name>A0ABQ9EF33_TEGGR</name>
<comment type="subcellular location">
    <subcellularLocation>
        <location evidence="1">Cytoplasm</location>
        <location evidence="1">Cytoskeleton</location>
    </subcellularLocation>
</comment>